<organism evidence="2 3">
    <name type="scientific">Halobellus limi</name>
    <dbReference type="NCBI Taxonomy" id="699433"/>
    <lineage>
        <taxon>Archaea</taxon>
        <taxon>Methanobacteriati</taxon>
        <taxon>Methanobacteriota</taxon>
        <taxon>Stenosarchaea group</taxon>
        <taxon>Halobacteria</taxon>
        <taxon>Halobacteriales</taxon>
        <taxon>Haloferacaceae</taxon>
        <taxon>Halobellus</taxon>
    </lineage>
</organism>
<reference evidence="2 3" key="1">
    <citation type="submission" date="2016-10" db="EMBL/GenBank/DDBJ databases">
        <authorList>
            <person name="de Groot N.N."/>
        </authorList>
    </citation>
    <scope>NUCLEOTIDE SEQUENCE [LARGE SCALE GENOMIC DNA]</scope>
    <source>
        <strain evidence="2 3">CGMCC 1.10331</strain>
    </source>
</reference>
<dbReference type="KEGG" id="hlm:DV707_10690"/>
<accession>A0A1H5ZIM7</accession>
<dbReference type="EMBL" id="FNVN01000002">
    <property type="protein sequence ID" value="SEG35950.1"/>
    <property type="molecule type" value="Genomic_DNA"/>
</dbReference>
<dbReference type="GeneID" id="39858565"/>
<name>A0A1H5ZIM7_9EURY</name>
<protein>
    <submittedName>
        <fullName evidence="2">Bacteriophage HK97-gp10, putative tail-component</fullName>
    </submittedName>
    <submittedName>
        <fullName evidence="1">HK97 gp10 family phage protein</fullName>
    </submittedName>
</protein>
<dbReference type="Pfam" id="PF04883">
    <property type="entry name" value="HK97-gp10_like"/>
    <property type="match status" value="1"/>
</dbReference>
<gene>
    <name evidence="1" type="ORF">DV707_10690</name>
    <name evidence="2" type="ORF">SAMN04488133_2007</name>
</gene>
<sequence>MSNFDARVSFNNERVMRKVKKKINRGIRDSAAEIADEIVDTAQNRIRAKQAVYTSQLLNSFSYTIKTGSKKTTIRVVNTAPQAPYQERGVRGVERGVGEYQYTSRKPPIDELLPWVQAKLGGMTLDSSGARIIPAPADD</sequence>
<reference evidence="1 4" key="2">
    <citation type="journal article" date="2019" name="Nat. Commun.">
        <title>A new type of DNA phosphorothioation-based antiviral system in archaea.</title>
        <authorList>
            <person name="Xiong L."/>
            <person name="Liu S."/>
            <person name="Chen S."/>
            <person name="Xiao Y."/>
            <person name="Zhu B."/>
            <person name="Gao Y."/>
            <person name="Zhang Y."/>
            <person name="Chen B."/>
            <person name="Luo J."/>
            <person name="Deng Z."/>
            <person name="Chen X."/>
            <person name="Wang L."/>
            <person name="Chen S."/>
        </authorList>
    </citation>
    <scope>NUCLEOTIDE SEQUENCE [LARGE SCALE GENOMIC DNA]</scope>
    <source>
        <strain evidence="1 4">CGMCC 1.10331</strain>
    </source>
</reference>
<evidence type="ECO:0000313" key="3">
    <source>
        <dbReference type="Proteomes" id="UP000236740"/>
    </source>
</evidence>
<dbReference type="EMBL" id="CP031311">
    <property type="protein sequence ID" value="QCC48088.1"/>
    <property type="molecule type" value="Genomic_DNA"/>
</dbReference>
<dbReference type="RefSeq" id="WP_103991710.1">
    <property type="nucleotide sequence ID" value="NZ_CP031311.1"/>
</dbReference>
<evidence type="ECO:0000313" key="1">
    <source>
        <dbReference type="EMBL" id="QCC48088.1"/>
    </source>
</evidence>
<dbReference type="AlphaFoldDB" id="A0A1H5ZIM7"/>
<evidence type="ECO:0000313" key="4">
    <source>
        <dbReference type="Proteomes" id="UP000296733"/>
    </source>
</evidence>
<dbReference type="InterPro" id="IPR010064">
    <property type="entry name" value="HK97-gp10_tail"/>
</dbReference>
<dbReference type="Proteomes" id="UP000296733">
    <property type="component" value="Chromosome"/>
</dbReference>
<evidence type="ECO:0000313" key="2">
    <source>
        <dbReference type="EMBL" id="SEG35950.1"/>
    </source>
</evidence>
<dbReference type="Proteomes" id="UP000236740">
    <property type="component" value="Unassembled WGS sequence"/>
</dbReference>
<dbReference type="OrthoDB" id="346493at2157"/>
<keyword evidence="3" id="KW-1185">Reference proteome</keyword>
<proteinExistence type="predicted"/>